<evidence type="ECO:0000313" key="2">
    <source>
        <dbReference type="EMBL" id="GIY72615.1"/>
    </source>
</evidence>
<dbReference type="Proteomes" id="UP001054945">
    <property type="component" value="Unassembled WGS sequence"/>
</dbReference>
<comment type="caution">
    <text evidence="2">The sequence shown here is derived from an EMBL/GenBank/DDBJ whole genome shotgun (WGS) entry which is preliminary data.</text>
</comment>
<gene>
    <name evidence="2" type="ORF">CEXT_35161</name>
</gene>
<protein>
    <submittedName>
        <fullName evidence="2">Uncharacterized protein</fullName>
    </submittedName>
</protein>
<keyword evidence="3" id="KW-1185">Reference proteome</keyword>
<accession>A0AAV4VTE0</accession>
<evidence type="ECO:0000256" key="1">
    <source>
        <dbReference type="SAM" id="MobiDB-lite"/>
    </source>
</evidence>
<name>A0AAV4VTE0_CAEEX</name>
<dbReference type="EMBL" id="BPLR01014971">
    <property type="protein sequence ID" value="GIY72615.1"/>
    <property type="molecule type" value="Genomic_DNA"/>
</dbReference>
<sequence length="143" mass="16061">MFSRPSPFVGEAPGVGRRNARESRDALEHGVCRMRGQIPAAHQSDWARGSLPDVTARDLGTSTISYHWLNSSRWQDLESLASPLVLSLRVLLGKWTLSTHKRTWTGKDRGLFYFVGIVTSRVVLFGGNCYQHHNAKVFELAPR</sequence>
<evidence type="ECO:0000313" key="3">
    <source>
        <dbReference type="Proteomes" id="UP001054945"/>
    </source>
</evidence>
<reference evidence="2 3" key="1">
    <citation type="submission" date="2021-06" db="EMBL/GenBank/DDBJ databases">
        <title>Caerostris extrusa draft genome.</title>
        <authorList>
            <person name="Kono N."/>
            <person name="Arakawa K."/>
        </authorList>
    </citation>
    <scope>NUCLEOTIDE SEQUENCE [LARGE SCALE GENOMIC DNA]</scope>
</reference>
<organism evidence="2 3">
    <name type="scientific">Caerostris extrusa</name>
    <name type="common">Bark spider</name>
    <name type="synonym">Caerostris bankana</name>
    <dbReference type="NCBI Taxonomy" id="172846"/>
    <lineage>
        <taxon>Eukaryota</taxon>
        <taxon>Metazoa</taxon>
        <taxon>Ecdysozoa</taxon>
        <taxon>Arthropoda</taxon>
        <taxon>Chelicerata</taxon>
        <taxon>Arachnida</taxon>
        <taxon>Araneae</taxon>
        <taxon>Araneomorphae</taxon>
        <taxon>Entelegynae</taxon>
        <taxon>Araneoidea</taxon>
        <taxon>Araneidae</taxon>
        <taxon>Caerostris</taxon>
    </lineage>
</organism>
<feature type="region of interest" description="Disordered" evidence="1">
    <location>
        <begin position="1"/>
        <end position="22"/>
    </location>
</feature>
<proteinExistence type="predicted"/>
<dbReference type="AlphaFoldDB" id="A0AAV4VTE0"/>